<evidence type="ECO:0000313" key="4">
    <source>
        <dbReference type="RefSeq" id="XP_017302298.2"/>
    </source>
</evidence>
<feature type="region of interest" description="Disordered" evidence="1">
    <location>
        <begin position="290"/>
        <end position="389"/>
    </location>
</feature>
<dbReference type="Pfam" id="PF13881">
    <property type="entry name" value="Rad60-SLD_2"/>
    <property type="match status" value="1"/>
</dbReference>
<evidence type="ECO:0000313" key="3">
    <source>
        <dbReference type="Proteomes" id="UP000079169"/>
    </source>
</evidence>
<accession>A0A1S4EJG2</accession>
<dbReference type="PaxDb" id="121845-A0A1S4EJG2"/>
<sequence length="389" mass="41267">RFVFFSCLQINLRLILVSGKTKEFLFSPSDSAGDIAQHVFDNWPEDWSDEAVAKADILRLIYQGRFLHSNVTLGALGLTCSKTTVMHLVPRENLPEPNSQGRNVATTSGHLMWNEDLADSTSFNTQAPDPDRPESPNTNDPPVGSESPNTNVTPSGPECVDRNMTPTPSNMNCNLLHPTAPNTNITPTQPESPNTNITPTPSSENSDLPHTVAPATRGSEMNAPTSSDPNTNDNTAEGNSIPSSNPNTALTASLCSNSPPNTIRPVTCSISSDPNTNVIAANAPGVNSMLSSNPAPNLDENPLPSLNPATRDSEMNASTSSDPNTNDNTAEGNSIPSSNPNTALTASHSSDPNTTVLPPNGPHRAEENTLSPNNIEREHSSPVSREPSS</sequence>
<dbReference type="InterPro" id="IPR000626">
    <property type="entry name" value="Ubiquitin-like_dom"/>
</dbReference>
<dbReference type="STRING" id="121845.A0A1S4EJG2"/>
<dbReference type="PROSITE" id="PS50053">
    <property type="entry name" value="UBIQUITIN_2"/>
    <property type="match status" value="1"/>
</dbReference>
<dbReference type="CTD" id="5412"/>
<dbReference type="KEGG" id="dci:103515773"/>
<dbReference type="CDD" id="cd17048">
    <property type="entry name" value="Ubl_UBL3"/>
    <property type="match status" value="1"/>
</dbReference>
<dbReference type="InterPro" id="IPR029071">
    <property type="entry name" value="Ubiquitin-like_domsf"/>
</dbReference>
<name>A0A1S4EJG2_DIACI</name>
<dbReference type="PANTHER" id="PTHR13169:SF0">
    <property type="entry name" value="UBIQUITIN-LIKE PROTEIN 3"/>
    <property type="match status" value="1"/>
</dbReference>
<evidence type="ECO:0000259" key="2">
    <source>
        <dbReference type="PROSITE" id="PS50053"/>
    </source>
</evidence>
<feature type="compositionally biased region" description="Polar residues" evidence="1">
    <location>
        <begin position="164"/>
        <end position="173"/>
    </location>
</feature>
<dbReference type="GeneID" id="103515773"/>
<dbReference type="InterPro" id="IPR039540">
    <property type="entry name" value="UBL3-like_ubiquitin_dom"/>
</dbReference>
<feature type="non-terminal residue" evidence="4">
    <location>
        <position position="1"/>
    </location>
</feature>
<proteinExistence type="predicted"/>
<feature type="compositionally biased region" description="Polar residues" evidence="1">
    <location>
        <begin position="307"/>
        <end position="357"/>
    </location>
</feature>
<dbReference type="Gene3D" id="3.10.20.90">
    <property type="entry name" value="Phosphatidylinositol 3-kinase Catalytic Subunit, Chain A, domain 1"/>
    <property type="match status" value="1"/>
</dbReference>
<dbReference type="InterPro" id="IPR047977">
    <property type="entry name" value="UBL3_Ubl_met"/>
</dbReference>
<feature type="domain" description="Ubiquitin-like" evidence="2">
    <location>
        <begin position="8"/>
        <end position="93"/>
    </location>
</feature>
<feature type="compositionally biased region" description="Polar residues" evidence="1">
    <location>
        <begin position="180"/>
        <end position="208"/>
    </location>
</feature>
<dbReference type="AlphaFoldDB" id="A0A1S4EJG2"/>
<feature type="compositionally biased region" description="Polar residues" evidence="1">
    <location>
        <begin position="222"/>
        <end position="256"/>
    </location>
</feature>
<organism evidence="3 4">
    <name type="scientific">Diaphorina citri</name>
    <name type="common">Asian citrus psyllid</name>
    <dbReference type="NCBI Taxonomy" id="121845"/>
    <lineage>
        <taxon>Eukaryota</taxon>
        <taxon>Metazoa</taxon>
        <taxon>Ecdysozoa</taxon>
        <taxon>Arthropoda</taxon>
        <taxon>Hexapoda</taxon>
        <taxon>Insecta</taxon>
        <taxon>Pterygota</taxon>
        <taxon>Neoptera</taxon>
        <taxon>Paraneoptera</taxon>
        <taxon>Hemiptera</taxon>
        <taxon>Sternorrhyncha</taxon>
        <taxon>Psylloidea</taxon>
        <taxon>Psyllidae</taxon>
        <taxon>Diaphorininae</taxon>
        <taxon>Diaphorina</taxon>
    </lineage>
</organism>
<gene>
    <name evidence="4" type="primary">LOC103515773</name>
</gene>
<dbReference type="Proteomes" id="UP000079169">
    <property type="component" value="Unplaced"/>
</dbReference>
<dbReference type="InterPro" id="IPR040015">
    <property type="entry name" value="UBL3-like"/>
</dbReference>
<dbReference type="RefSeq" id="XP_017302298.2">
    <property type="nucleotide sequence ID" value="XM_017446809.2"/>
</dbReference>
<evidence type="ECO:0000256" key="1">
    <source>
        <dbReference type="SAM" id="MobiDB-lite"/>
    </source>
</evidence>
<protein>
    <submittedName>
        <fullName evidence="4">Circumsporozoite protein</fullName>
    </submittedName>
</protein>
<keyword evidence="3" id="KW-1185">Reference proteome</keyword>
<dbReference type="SUPFAM" id="SSF54236">
    <property type="entry name" value="Ubiquitin-like"/>
    <property type="match status" value="1"/>
</dbReference>
<dbReference type="PANTHER" id="PTHR13169">
    <property type="entry name" value="UBIQUITIN-LIKE PROTEIN 3 HCG-1 PROTEIN"/>
    <property type="match status" value="1"/>
</dbReference>
<reference evidence="4" key="1">
    <citation type="submission" date="2025-08" db="UniProtKB">
        <authorList>
            <consortium name="RefSeq"/>
        </authorList>
    </citation>
    <scope>IDENTIFICATION</scope>
</reference>
<feature type="compositionally biased region" description="Polar residues" evidence="1">
    <location>
        <begin position="135"/>
        <end position="154"/>
    </location>
</feature>
<feature type="region of interest" description="Disordered" evidence="1">
    <location>
        <begin position="120"/>
        <end position="256"/>
    </location>
</feature>